<keyword evidence="2" id="KW-0812">Transmembrane</keyword>
<comment type="subcellular location">
    <subcellularLocation>
        <location evidence="1">Membrane</location>
        <topology evidence="1">Multi-pass membrane protein</topology>
    </subcellularLocation>
</comment>
<accession>A0A0C9U8P9</accession>
<keyword evidence="3" id="KW-1133">Transmembrane helix</keyword>
<dbReference type="Proteomes" id="UP000054279">
    <property type="component" value="Unassembled WGS sequence"/>
</dbReference>
<dbReference type="AlphaFoldDB" id="A0A0C9U8P9"/>
<gene>
    <name evidence="5" type="ORF">M422DRAFT_175203</name>
</gene>
<feature type="non-terminal residue" evidence="5">
    <location>
        <position position="1"/>
    </location>
</feature>
<evidence type="ECO:0000256" key="3">
    <source>
        <dbReference type="ARBA" id="ARBA00022989"/>
    </source>
</evidence>
<keyword evidence="4" id="KW-0472">Membrane</keyword>
<evidence type="ECO:0000313" key="5">
    <source>
        <dbReference type="EMBL" id="KIJ39398.1"/>
    </source>
</evidence>
<keyword evidence="6" id="KW-1185">Reference proteome</keyword>
<evidence type="ECO:0000256" key="1">
    <source>
        <dbReference type="ARBA" id="ARBA00004141"/>
    </source>
</evidence>
<dbReference type="EMBL" id="KN837152">
    <property type="protein sequence ID" value="KIJ39398.1"/>
    <property type="molecule type" value="Genomic_DNA"/>
</dbReference>
<dbReference type="OrthoDB" id="68611at2759"/>
<evidence type="ECO:0000313" key="6">
    <source>
        <dbReference type="Proteomes" id="UP000054279"/>
    </source>
</evidence>
<dbReference type="PANTHER" id="PTHR47804">
    <property type="entry name" value="60S RIBOSOMAL PROTEIN L19"/>
    <property type="match status" value="1"/>
</dbReference>
<dbReference type="InterPro" id="IPR052430">
    <property type="entry name" value="IVT-Associated"/>
</dbReference>
<dbReference type="GO" id="GO:0016020">
    <property type="term" value="C:membrane"/>
    <property type="evidence" value="ECO:0007669"/>
    <property type="project" value="UniProtKB-SubCell"/>
</dbReference>
<organism evidence="5 6">
    <name type="scientific">Sphaerobolus stellatus (strain SS14)</name>
    <dbReference type="NCBI Taxonomy" id="990650"/>
    <lineage>
        <taxon>Eukaryota</taxon>
        <taxon>Fungi</taxon>
        <taxon>Dikarya</taxon>
        <taxon>Basidiomycota</taxon>
        <taxon>Agaricomycotina</taxon>
        <taxon>Agaricomycetes</taxon>
        <taxon>Phallomycetidae</taxon>
        <taxon>Geastrales</taxon>
        <taxon>Sphaerobolaceae</taxon>
        <taxon>Sphaerobolus</taxon>
    </lineage>
</organism>
<name>A0A0C9U8P9_SPHS4</name>
<evidence type="ECO:0000256" key="4">
    <source>
        <dbReference type="ARBA" id="ARBA00023136"/>
    </source>
</evidence>
<dbReference type="HOGENOM" id="CLU_194956_0_0_1"/>
<sequence length="66" mass="7555">LTFRGRLKQRLWALGARIKEPDMKYAVKTGLATAMLAAPAFWEGTREVFLEYRGEWALLSIQLNLS</sequence>
<evidence type="ECO:0000256" key="2">
    <source>
        <dbReference type="ARBA" id="ARBA00022692"/>
    </source>
</evidence>
<proteinExistence type="predicted"/>
<reference evidence="5 6" key="1">
    <citation type="submission" date="2014-06" db="EMBL/GenBank/DDBJ databases">
        <title>Evolutionary Origins and Diversification of the Mycorrhizal Mutualists.</title>
        <authorList>
            <consortium name="DOE Joint Genome Institute"/>
            <consortium name="Mycorrhizal Genomics Consortium"/>
            <person name="Kohler A."/>
            <person name="Kuo A."/>
            <person name="Nagy L.G."/>
            <person name="Floudas D."/>
            <person name="Copeland A."/>
            <person name="Barry K.W."/>
            <person name="Cichocki N."/>
            <person name="Veneault-Fourrey C."/>
            <person name="LaButti K."/>
            <person name="Lindquist E.A."/>
            <person name="Lipzen A."/>
            <person name="Lundell T."/>
            <person name="Morin E."/>
            <person name="Murat C."/>
            <person name="Riley R."/>
            <person name="Ohm R."/>
            <person name="Sun H."/>
            <person name="Tunlid A."/>
            <person name="Henrissat B."/>
            <person name="Grigoriev I.V."/>
            <person name="Hibbett D.S."/>
            <person name="Martin F."/>
        </authorList>
    </citation>
    <scope>NUCLEOTIDE SEQUENCE [LARGE SCALE GENOMIC DNA]</scope>
    <source>
        <strain evidence="5 6">SS14</strain>
    </source>
</reference>
<dbReference type="PANTHER" id="PTHR47804:SF1">
    <property type="entry name" value="DUF2421 DOMAIN-CONTAINING PROTEIN"/>
    <property type="match status" value="1"/>
</dbReference>
<protein>
    <submittedName>
        <fullName evidence="5">Uncharacterized protein</fullName>
    </submittedName>
</protein>